<dbReference type="SUPFAM" id="SSF54637">
    <property type="entry name" value="Thioesterase/thiol ester dehydrase-isomerase"/>
    <property type="match status" value="1"/>
</dbReference>
<reference evidence="1" key="1">
    <citation type="submission" date="2018-05" db="EMBL/GenBank/DDBJ databases">
        <authorList>
            <person name="Lanie J.A."/>
            <person name="Ng W.-L."/>
            <person name="Kazmierczak K.M."/>
            <person name="Andrzejewski T.M."/>
            <person name="Davidsen T.M."/>
            <person name="Wayne K.J."/>
            <person name="Tettelin H."/>
            <person name="Glass J.I."/>
            <person name="Rusch D."/>
            <person name="Podicherti R."/>
            <person name="Tsui H.-C.T."/>
            <person name="Winkler M.E."/>
        </authorList>
    </citation>
    <scope>NUCLEOTIDE SEQUENCE</scope>
</reference>
<evidence type="ECO:0000313" key="1">
    <source>
        <dbReference type="EMBL" id="SVE46445.1"/>
    </source>
</evidence>
<dbReference type="Gene3D" id="3.10.129.10">
    <property type="entry name" value="Hotdog Thioesterase"/>
    <property type="match status" value="1"/>
</dbReference>
<protein>
    <recommendedName>
        <fullName evidence="2">Thioesterase domain-containing protein</fullName>
    </recommendedName>
</protein>
<dbReference type="AlphaFoldDB" id="A0A383DQE3"/>
<evidence type="ECO:0008006" key="2">
    <source>
        <dbReference type="Google" id="ProtNLM"/>
    </source>
</evidence>
<sequence length="62" mass="7434">MKTKNIEENRTKFTTSTDLRIRFNEIDALGIVWHGHYIKYFEDGREAFGKEHNISYLDQKNN</sequence>
<organism evidence="1">
    <name type="scientific">marine metagenome</name>
    <dbReference type="NCBI Taxonomy" id="408172"/>
    <lineage>
        <taxon>unclassified sequences</taxon>
        <taxon>metagenomes</taxon>
        <taxon>ecological metagenomes</taxon>
    </lineage>
</organism>
<feature type="non-terminal residue" evidence="1">
    <location>
        <position position="62"/>
    </location>
</feature>
<dbReference type="CDD" id="cd00586">
    <property type="entry name" value="4HBT"/>
    <property type="match status" value="1"/>
</dbReference>
<dbReference type="InterPro" id="IPR029069">
    <property type="entry name" value="HotDog_dom_sf"/>
</dbReference>
<dbReference type="EMBL" id="UINC01219121">
    <property type="protein sequence ID" value="SVE46445.1"/>
    <property type="molecule type" value="Genomic_DNA"/>
</dbReference>
<accession>A0A383DQE3</accession>
<proteinExistence type="predicted"/>
<gene>
    <name evidence="1" type="ORF">METZ01_LOCUS499299</name>
</gene>
<name>A0A383DQE3_9ZZZZ</name>